<dbReference type="HOGENOM" id="CLU_778804_0_0_1"/>
<organism evidence="4 5">
    <name type="scientific">Schizosaccharomyces octosporus (strain yFS286)</name>
    <name type="common">Fission yeast</name>
    <name type="synonym">Octosporomyces octosporus</name>
    <dbReference type="NCBI Taxonomy" id="483514"/>
    <lineage>
        <taxon>Eukaryota</taxon>
        <taxon>Fungi</taxon>
        <taxon>Dikarya</taxon>
        <taxon>Ascomycota</taxon>
        <taxon>Taphrinomycotina</taxon>
        <taxon>Schizosaccharomycetes</taxon>
        <taxon>Schizosaccharomycetales</taxon>
        <taxon>Schizosaccharomycetaceae</taxon>
        <taxon>Schizosaccharomyces</taxon>
    </lineage>
</organism>
<proteinExistence type="predicted"/>
<keyword evidence="2" id="KW-0963">Cytoplasm</keyword>
<dbReference type="RefSeq" id="XP_013016818.1">
    <property type="nucleotide sequence ID" value="XM_013161364.1"/>
</dbReference>
<reference evidence="4 5" key="1">
    <citation type="journal article" date="2011" name="Science">
        <title>Comparative functional genomics of the fission yeasts.</title>
        <authorList>
            <person name="Rhind N."/>
            <person name="Chen Z."/>
            <person name="Yassour M."/>
            <person name="Thompson D.A."/>
            <person name="Haas B.J."/>
            <person name="Habib N."/>
            <person name="Wapinski I."/>
            <person name="Roy S."/>
            <person name="Lin M.F."/>
            <person name="Heiman D.I."/>
            <person name="Young S.K."/>
            <person name="Furuya K."/>
            <person name="Guo Y."/>
            <person name="Pidoux A."/>
            <person name="Chen H.M."/>
            <person name="Robbertse B."/>
            <person name="Goldberg J.M."/>
            <person name="Aoki K."/>
            <person name="Bayne E.H."/>
            <person name="Berlin A.M."/>
            <person name="Desjardins C.A."/>
            <person name="Dobbs E."/>
            <person name="Dukaj L."/>
            <person name="Fan L."/>
            <person name="FitzGerald M.G."/>
            <person name="French C."/>
            <person name="Gujja S."/>
            <person name="Hansen K."/>
            <person name="Keifenheim D."/>
            <person name="Levin J.Z."/>
            <person name="Mosher R.A."/>
            <person name="Mueller C.A."/>
            <person name="Pfiffner J."/>
            <person name="Priest M."/>
            <person name="Russ C."/>
            <person name="Smialowska A."/>
            <person name="Swoboda P."/>
            <person name="Sykes S.M."/>
            <person name="Vaughn M."/>
            <person name="Vengrova S."/>
            <person name="Yoder R."/>
            <person name="Zeng Q."/>
            <person name="Allshire R."/>
            <person name="Baulcombe D."/>
            <person name="Birren B.W."/>
            <person name="Brown W."/>
            <person name="Ekwall K."/>
            <person name="Kellis M."/>
            <person name="Leatherwood J."/>
            <person name="Levin H."/>
            <person name="Margalit H."/>
            <person name="Martienssen R."/>
            <person name="Nieduszynski C.A."/>
            <person name="Spatafora J.W."/>
            <person name="Friedman N."/>
            <person name="Dalgaard J.Z."/>
            <person name="Baumann P."/>
            <person name="Niki H."/>
            <person name="Regev A."/>
            <person name="Nusbaum C."/>
        </authorList>
    </citation>
    <scope>NUCLEOTIDE SEQUENCE [LARGE SCALE GENOMIC DNA]</scope>
    <source>
        <strain evidence="5">yFS286</strain>
    </source>
</reference>
<dbReference type="GO" id="GO:0007017">
    <property type="term" value="P:microtubule-based process"/>
    <property type="evidence" value="ECO:0007669"/>
    <property type="project" value="InterPro"/>
</dbReference>
<dbReference type="GO" id="GO:0005737">
    <property type="term" value="C:cytoplasm"/>
    <property type="evidence" value="ECO:0007669"/>
    <property type="project" value="UniProtKB-SubCell"/>
</dbReference>
<evidence type="ECO:0000256" key="3">
    <source>
        <dbReference type="SAM" id="MobiDB-lite"/>
    </source>
</evidence>
<dbReference type="PANTHER" id="PTHR15346">
    <property type="entry name" value="DYNACTIN SUBUNIT"/>
    <property type="match status" value="1"/>
</dbReference>
<evidence type="ECO:0000313" key="5">
    <source>
        <dbReference type="Proteomes" id="UP000016088"/>
    </source>
</evidence>
<name>S9PX73_SCHOY</name>
<dbReference type="InterPro" id="IPR028133">
    <property type="entry name" value="Dynamitin"/>
</dbReference>
<gene>
    <name evidence="4" type="ORF">SOCG_02874</name>
</gene>
<comment type="subcellular location">
    <subcellularLocation>
        <location evidence="1">Cytoplasm</location>
    </subcellularLocation>
</comment>
<accession>S9PX73</accession>
<evidence type="ECO:0000256" key="1">
    <source>
        <dbReference type="ARBA" id="ARBA00004496"/>
    </source>
</evidence>
<dbReference type="OrthoDB" id="4977at2759"/>
<evidence type="ECO:0000256" key="2">
    <source>
        <dbReference type="ARBA" id="ARBA00022490"/>
    </source>
</evidence>
<evidence type="ECO:0000313" key="4">
    <source>
        <dbReference type="EMBL" id="EPX73656.1"/>
    </source>
</evidence>
<keyword evidence="5" id="KW-1185">Reference proteome</keyword>
<dbReference type="Pfam" id="PF04912">
    <property type="entry name" value="Dynamitin"/>
    <property type="match status" value="1"/>
</dbReference>
<dbReference type="Proteomes" id="UP000016088">
    <property type="component" value="Unassembled WGS sequence"/>
</dbReference>
<sequence length="356" mass="40667">MDHFSEFTEPAHASETTQRKYSDNSSSSEVKGVIQTEYSVEQCMQAIQNARKPKPMTTCKNDEQPYSPCEAFRVSDESYYIRLTRIRRELEDLWDEAESTQEKQEVDSLSNLLDKLWMKKMSGVQKSYSADMDSESDPYARLGTCELCKQPSVRTKQSQGIEPAIPLKMGDLESRISTLEACIGDAKEPLSMTVESCLEKLQAFEKDPLLYENKLSTWEEIQKRLPKVGSNDQEQNVYEGNSSSPSSFVPTGLLDEKEYALLSELLFVHLQDAGNYQALVPALLKRLKSLHNLHLDTAETMNRWKNLENILESTAHSLNQWTQLLKHLETSSFPEQNMEEIQTLSKRIANLEESCK</sequence>
<dbReference type="OMA" id="AETMNRW"/>
<dbReference type="GeneID" id="25031848"/>
<dbReference type="VEuPathDB" id="FungiDB:SOCG_02874"/>
<dbReference type="EMBL" id="KE503206">
    <property type="protein sequence ID" value="EPX73656.1"/>
    <property type="molecule type" value="Genomic_DNA"/>
</dbReference>
<dbReference type="AlphaFoldDB" id="S9PX73"/>
<feature type="region of interest" description="Disordered" evidence="3">
    <location>
        <begin position="1"/>
        <end position="31"/>
    </location>
</feature>
<dbReference type="GO" id="GO:0005869">
    <property type="term" value="C:dynactin complex"/>
    <property type="evidence" value="ECO:0007669"/>
    <property type="project" value="InterPro"/>
</dbReference>
<protein>
    <submittedName>
        <fullName evidence="4">Dynactin complex subunit</fullName>
    </submittedName>
</protein>